<organism evidence="2 3">
    <name type="scientific">Lactarius akahatsu</name>
    <dbReference type="NCBI Taxonomy" id="416441"/>
    <lineage>
        <taxon>Eukaryota</taxon>
        <taxon>Fungi</taxon>
        <taxon>Dikarya</taxon>
        <taxon>Basidiomycota</taxon>
        <taxon>Agaricomycotina</taxon>
        <taxon>Agaricomycetes</taxon>
        <taxon>Russulales</taxon>
        <taxon>Russulaceae</taxon>
        <taxon>Lactarius</taxon>
    </lineage>
</organism>
<reference evidence="2" key="1">
    <citation type="submission" date="2022-01" db="EMBL/GenBank/DDBJ databases">
        <title>Comparative genomics reveals a dynamic genome evolution in the ectomycorrhizal milk-cap (Lactarius) mushrooms.</title>
        <authorList>
            <consortium name="DOE Joint Genome Institute"/>
            <person name="Lebreton A."/>
            <person name="Tang N."/>
            <person name="Kuo A."/>
            <person name="LaButti K."/>
            <person name="Drula E."/>
            <person name="Barry K."/>
            <person name="Clum A."/>
            <person name="Lipzen A."/>
            <person name="Mousain D."/>
            <person name="Ng V."/>
            <person name="Wang R."/>
            <person name="Wang X."/>
            <person name="Dai Y."/>
            <person name="Henrissat B."/>
            <person name="Grigoriev I.V."/>
            <person name="Guerin-Laguette A."/>
            <person name="Yu F."/>
            <person name="Martin F.M."/>
        </authorList>
    </citation>
    <scope>NUCLEOTIDE SEQUENCE</scope>
    <source>
        <strain evidence="2">QP</strain>
    </source>
</reference>
<proteinExistence type="predicted"/>
<accession>A0AAD4L8Z5</accession>
<evidence type="ECO:0000256" key="1">
    <source>
        <dbReference type="SAM" id="SignalP"/>
    </source>
</evidence>
<name>A0AAD4L8Z5_9AGAM</name>
<keyword evidence="3" id="KW-1185">Reference proteome</keyword>
<evidence type="ECO:0000313" key="2">
    <source>
        <dbReference type="EMBL" id="KAH8978833.1"/>
    </source>
</evidence>
<comment type="caution">
    <text evidence="2">The sequence shown here is derived from an EMBL/GenBank/DDBJ whole genome shotgun (WGS) entry which is preliminary data.</text>
</comment>
<feature type="chain" id="PRO_5042089520" evidence="1">
    <location>
        <begin position="23"/>
        <end position="147"/>
    </location>
</feature>
<feature type="signal peptide" evidence="1">
    <location>
        <begin position="1"/>
        <end position="22"/>
    </location>
</feature>
<sequence length="147" mass="15266">MHAASHVSIIILAASAASPALSAPLGPFFESIPTVATANLSIADFNKILDMNEPGSSPAPAAAARSLDGALNSIFGLFGVNDNLTGGIFLPTRDGLDSTQEITRRLASPIINSTFLQPIGSSDLEALMADLQNFQRDVASRSLNSLD</sequence>
<evidence type="ECO:0000313" key="3">
    <source>
        <dbReference type="Proteomes" id="UP001201163"/>
    </source>
</evidence>
<protein>
    <submittedName>
        <fullName evidence="2">Uncharacterized protein</fullName>
    </submittedName>
</protein>
<dbReference type="AlphaFoldDB" id="A0AAD4L8Z5"/>
<gene>
    <name evidence="2" type="ORF">EDB92DRAFT_526750</name>
</gene>
<dbReference type="Proteomes" id="UP001201163">
    <property type="component" value="Unassembled WGS sequence"/>
</dbReference>
<dbReference type="EMBL" id="JAKELL010000201">
    <property type="protein sequence ID" value="KAH8978833.1"/>
    <property type="molecule type" value="Genomic_DNA"/>
</dbReference>
<keyword evidence="1" id="KW-0732">Signal</keyword>